<dbReference type="EMBL" id="CAXIEN010000138">
    <property type="protein sequence ID" value="CAL1280942.1"/>
    <property type="molecule type" value="Genomic_DNA"/>
</dbReference>
<gene>
    <name evidence="1" type="ORF">LARSCL_LOCUS11280</name>
</gene>
<dbReference type="AlphaFoldDB" id="A0AAV2AAD3"/>
<proteinExistence type="predicted"/>
<dbReference type="Proteomes" id="UP001497382">
    <property type="component" value="Unassembled WGS sequence"/>
</dbReference>
<reference evidence="1 2" key="1">
    <citation type="submission" date="2024-04" db="EMBL/GenBank/DDBJ databases">
        <authorList>
            <person name="Rising A."/>
            <person name="Reimegard J."/>
            <person name="Sonavane S."/>
            <person name="Akerstrom W."/>
            <person name="Nylinder S."/>
            <person name="Hedman E."/>
            <person name="Kallberg Y."/>
        </authorList>
    </citation>
    <scope>NUCLEOTIDE SEQUENCE [LARGE SCALE GENOMIC DNA]</scope>
</reference>
<evidence type="ECO:0000313" key="1">
    <source>
        <dbReference type="EMBL" id="CAL1280942.1"/>
    </source>
</evidence>
<sequence length="55" mass="6740">MSIFFPSNKNLYYFTQSSMHWFLKVSQNCFHRNVRKYHSDVLQDNLLSPVRHFET</sequence>
<accession>A0AAV2AAD3</accession>
<evidence type="ECO:0000313" key="2">
    <source>
        <dbReference type="Proteomes" id="UP001497382"/>
    </source>
</evidence>
<keyword evidence="2" id="KW-1185">Reference proteome</keyword>
<protein>
    <submittedName>
        <fullName evidence="1">Uncharacterized protein</fullName>
    </submittedName>
</protein>
<name>A0AAV2AAD3_9ARAC</name>
<organism evidence="1 2">
    <name type="scientific">Larinioides sclopetarius</name>
    <dbReference type="NCBI Taxonomy" id="280406"/>
    <lineage>
        <taxon>Eukaryota</taxon>
        <taxon>Metazoa</taxon>
        <taxon>Ecdysozoa</taxon>
        <taxon>Arthropoda</taxon>
        <taxon>Chelicerata</taxon>
        <taxon>Arachnida</taxon>
        <taxon>Araneae</taxon>
        <taxon>Araneomorphae</taxon>
        <taxon>Entelegynae</taxon>
        <taxon>Araneoidea</taxon>
        <taxon>Araneidae</taxon>
        <taxon>Larinioides</taxon>
    </lineage>
</organism>
<comment type="caution">
    <text evidence="1">The sequence shown here is derived from an EMBL/GenBank/DDBJ whole genome shotgun (WGS) entry which is preliminary data.</text>
</comment>